<sequence length="194" mass="19255">MHVDLVVTPTATQQALAVSSTSPKVELSAPKSVTAIVEATPSLWVVWTGPTTNRVYLASDTPHAPRLDVDVSATLSGSAKAAVGILGVTLSGTDFTVKAHTYARVNDPNNDGVLGFDAAGVGDGELAADGSLAGLVSANLDPTGSPSDPGTPGSVSGTLSVAVDTSALAGASLPPTSPQTCRSRGPTSPRALPS</sequence>
<comment type="caution">
    <text evidence="2">The sequence shown here is derived from an EMBL/GenBank/DDBJ whole genome shotgun (WGS) entry which is preliminary data.</text>
</comment>
<dbReference type="Proteomes" id="UP000321534">
    <property type="component" value="Unassembled WGS sequence"/>
</dbReference>
<accession>A0A512D032</accession>
<dbReference type="RefSeq" id="WP_147065228.1">
    <property type="nucleotide sequence ID" value="NZ_BAAARO010000013.1"/>
</dbReference>
<feature type="compositionally biased region" description="Low complexity" evidence="1">
    <location>
        <begin position="141"/>
        <end position="158"/>
    </location>
</feature>
<dbReference type="EMBL" id="BJYX01000006">
    <property type="protein sequence ID" value="GEO29824.1"/>
    <property type="molecule type" value="Genomic_DNA"/>
</dbReference>
<name>A0A512D032_9MICO</name>
<organism evidence="2 3">
    <name type="scientific">Terrabacter aerolatus</name>
    <dbReference type="NCBI Taxonomy" id="422442"/>
    <lineage>
        <taxon>Bacteria</taxon>
        <taxon>Bacillati</taxon>
        <taxon>Actinomycetota</taxon>
        <taxon>Actinomycetes</taxon>
        <taxon>Micrococcales</taxon>
        <taxon>Intrasporangiaceae</taxon>
        <taxon>Terrabacter</taxon>
    </lineage>
</organism>
<gene>
    <name evidence="2" type="ORF">TAE01_16340</name>
</gene>
<dbReference type="OrthoDB" id="3738669at2"/>
<dbReference type="AlphaFoldDB" id="A0A512D032"/>
<evidence type="ECO:0000256" key="1">
    <source>
        <dbReference type="SAM" id="MobiDB-lite"/>
    </source>
</evidence>
<evidence type="ECO:0000313" key="3">
    <source>
        <dbReference type="Proteomes" id="UP000321534"/>
    </source>
</evidence>
<reference evidence="2 3" key="1">
    <citation type="submission" date="2019-07" db="EMBL/GenBank/DDBJ databases">
        <title>Whole genome shotgun sequence of Terrabacter aerolatus NBRC 106305.</title>
        <authorList>
            <person name="Hosoyama A."/>
            <person name="Uohara A."/>
            <person name="Ohji S."/>
            <person name="Ichikawa N."/>
        </authorList>
    </citation>
    <scope>NUCLEOTIDE SEQUENCE [LARGE SCALE GENOMIC DNA]</scope>
    <source>
        <strain evidence="2 3">NBRC 106305</strain>
    </source>
</reference>
<feature type="region of interest" description="Disordered" evidence="1">
    <location>
        <begin position="141"/>
        <end position="194"/>
    </location>
</feature>
<proteinExistence type="predicted"/>
<keyword evidence="3" id="KW-1185">Reference proteome</keyword>
<evidence type="ECO:0000313" key="2">
    <source>
        <dbReference type="EMBL" id="GEO29824.1"/>
    </source>
</evidence>
<protein>
    <submittedName>
        <fullName evidence="2">Uncharacterized protein</fullName>
    </submittedName>
</protein>